<reference evidence="2 3" key="2">
    <citation type="submission" date="2024-07" db="EMBL/GenBank/DDBJ databases">
        <authorList>
            <person name="Akdeniz Z."/>
        </authorList>
    </citation>
    <scope>NUCLEOTIDE SEQUENCE [LARGE SCALE GENOMIC DNA]</scope>
</reference>
<dbReference type="EMBL" id="CATOUU010000557">
    <property type="protein sequence ID" value="CAI9934118.1"/>
    <property type="molecule type" value="Genomic_DNA"/>
</dbReference>
<proteinExistence type="predicted"/>
<evidence type="ECO:0000313" key="2">
    <source>
        <dbReference type="EMBL" id="CAL6070106.1"/>
    </source>
</evidence>
<comment type="caution">
    <text evidence="1">The sequence shown here is derived from an EMBL/GenBank/DDBJ whole genome shotgun (WGS) entry which is preliminary data.</text>
</comment>
<evidence type="ECO:0000313" key="1">
    <source>
        <dbReference type="EMBL" id="CAI9934118.1"/>
    </source>
</evidence>
<gene>
    <name evidence="1" type="ORF">HINF_LOCUS21763</name>
    <name evidence="2" type="ORF">HINF_LOCUS54299</name>
</gene>
<organism evidence="1">
    <name type="scientific">Hexamita inflata</name>
    <dbReference type="NCBI Taxonomy" id="28002"/>
    <lineage>
        <taxon>Eukaryota</taxon>
        <taxon>Metamonada</taxon>
        <taxon>Diplomonadida</taxon>
        <taxon>Hexamitidae</taxon>
        <taxon>Hexamitinae</taxon>
        <taxon>Hexamita</taxon>
    </lineage>
</organism>
<sequence>MDASHLQQLLSEYKDGINLIIYQRQTTLEAWMRSEQTDESKSEFSQVQIANLPKAWDYRELLLHFSQNPLQINDKKLYLDTCRDNVVLLSNDCNPRVHRVALALWPERKTMIAVGCRNSQVGYLEALDVLKNEHIIRVAQTKQKQAQISIDTSIFQLDVIRSRTALRRRSQNQVVFYLPEQKDILLLPNLYALQRQFSETYFVYCFGPELKGKLEQLLSEHYYMNLINVSEANNAEFFEKVPNEPTYYINLQQNEQKSGQILDQDSPKEREIVKISDRLLSDLKNSVKTGPFSEKQIDEHVDNINTEHEALLGFHGKALKYIQQINTNTSTAYCLFDFSADDDKSEYARQVLSLQKKFPQVYFVVSMRGQLLSNLSKEQLHQKDRSFKELNLVEGFSEEFQKYLDDLSAREKPEEQKNQTRSPFVAYLVFNKNYYTIDSEVPKTVENLLQNYVKEQEKLMEETQIEPEPDYEMLADPEEAVVTEECLKFRGFRFNPLALVQPVVEGKCFCVSYLQVCEGFERAVEQIYRAKELFTECQFFLIIKNVKTKAQLLELSKRAYFLSRLNVFVYKSGFNKFMSRIDREQFQCVFFEQSGQVKIIDSEQQKSSINPLMFTQENILAGIYETLVGNKQVFLHRKQPQLIQCNKPTKNQFVYNGAIYTVPAPLTEYSKQNFLSIIFLAEKNQENWAEIVEKISKLQNHRIVQQLMHIVVVAQNGTIMQLNQVYDRNPTLRKLNIAYDNGNCQGNAEQALSVVFDTNSGNVMMVDTVERLEEDFLRRKIEEAERNMNVFTEENAVKIHQVEFKYFAKYSQKKPGQYSLLVVLMDNPQIYRNLQILANLQRQFPVEMFIVASIPADERRFREIQSRSANQVNMVMHNQSSDVPFEDMRFIISDTNGNQVSTNVGKDDLLREISAKLKKDVEPMKYISQLRSQSIIAEGVQLTYLQKFQRIFCPKVAILLTDDIDDETTRIVNSCLTKNISVMVMARQVNEENLIEHLKNNADVSYLNLLVFDDEFFHTYFKTDQIVVIAEDQPETRSVPEFLEYVRELTNSQMDQNPVEENSIEFTLKDKKFIAMFEHVFKHRRNNMNVIINVFDQFVTKGDRIWEMYVKQVNNANNYFIALYPSDKLMKELQVTEDNKLNKVLAQYDQLNIARYDSKELLAFAGQTYLSLNKKYIQIDMAQIDAKKMYQLIKPKTIEIQAERLIRLGFVMPFTNKIPLEGKTKFLMCPATDGSAPELLDVQQKNPDWAIIAMVQDPLSSNLLAQVKKLPFDAAILTNGTDCHFSNKIDLPSVTFVEHQKVERVFDYQNDESCSIKGSEFLLAGYKFEILRSVTQYKEKTPVIFSKLEVNDLQEIIRFLELSASNYYGICAIPGVIDKNTLAQYEELYPQVKQLNVVKFTANMHSVPAMKLYAFNDELRYDQTTSLYTFQLSTQSPEPSKLSFSVKFGAHIPKKNEENYNPNYPEVNKESIKFAVRDRKFRAHKTPFFNQKYIVWVQGASYANELKRLNQIVKAGVYVLAAIREAPVFDDEVRYHEEEIESTIKTKTEGREEEERKRIEDAIRKEKKIVGNVNLVDFDTGSEEACYLLCADEPRIVRKITLEAVEEILDIRPDQE</sequence>
<keyword evidence="3" id="KW-1185">Reference proteome</keyword>
<dbReference type="Proteomes" id="UP001642409">
    <property type="component" value="Unassembled WGS sequence"/>
</dbReference>
<name>A0AA86P961_9EUKA</name>
<protein>
    <submittedName>
        <fullName evidence="1">Uncharacterized protein</fullName>
    </submittedName>
</protein>
<accession>A0AA86P961</accession>
<dbReference type="EMBL" id="CAXDID020000281">
    <property type="protein sequence ID" value="CAL6070106.1"/>
    <property type="molecule type" value="Genomic_DNA"/>
</dbReference>
<evidence type="ECO:0000313" key="3">
    <source>
        <dbReference type="Proteomes" id="UP001642409"/>
    </source>
</evidence>
<reference evidence="1" key="1">
    <citation type="submission" date="2023-06" db="EMBL/GenBank/DDBJ databases">
        <authorList>
            <person name="Kurt Z."/>
        </authorList>
    </citation>
    <scope>NUCLEOTIDE SEQUENCE</scope>
</reference>